<protein>
    <recommendedName>
        <fullName evidence="1">Hint domain-containing protein</fullName>
    </recommendedName>
</protein>
<dbReference type="CDD" id="cd00081">
    <property type="entry name" value="Hint"/>
    <property type="match status" value="1"/>
</dbReference>
<accession>X1S4F8</accession>
<dbReference type="AlphaFoldDB" id="X1S4F8"/>
<gene>
    <name evidence="2" type="ORF">S12H4_15686</name>
</gene>
<dbReference type="InterPro" id="IPR036844">
    <property type="entry name" value="Hint_dom_sf"/>
</dbReference>
<dbReference type="PROSITE" id="PS50817">
    <property type="entry name" value="INTEIN_N_TER"/>
    <property type="match status" value="1"/>
</dbReference>
<comment type="caution">
    <text evidence="2">The sequence shown here is derived from an EMBL/GenBank/DDBJ whole genome shotgun (WGS) entry which is preliminary data.</text>
</comment>
<sequence length="185" mass="21140">LARTFNHIYVPRFIKAKYNGKKLITGFGYKYGDLPAVIKRRIIKNMDNVECLTKPPIPFHDPSMGPGEIEIARGCTHTCPFSISGDSRIVTEQGLLKVSDMRSGIVQKLNEDVKYSDISIRVASDDGTKEATCWLDEGVRDLYRVSTKRGHYIDCTPNHKLRVIDVNGNYIWREAQEQYNLLIYQ</sequence>
<feature type="non-terminal residue" evidence="2">
    <location>
        <position position="1"/>
    </location>
</feature>
<dbReference type="SUPFAM" id="SSF51294">
    <property type="entry name" value="Hedgehog/intein (Hint) domain"/>
    <property type="match status" value="1"/>
</dbReference>
<organism evidence="2">
    <name type="scientific">marine sediment metagenome</name>
    <dbReference type="NCBI Taxonomy" id="412755"/>
    <lineage>
        <taxon>unclassified sequences</taxon>
        <taxon>metagenomes</taxon>
        <taxon>ecological metagenomes</taxon>
    </lineage>
</organism>
<evidence type="ECO:0000259" key="1">
    <source>
        <dbReference type="SMART" id="SM00306"/>
    </source>
</evidence>
<proteinExistence type="predicted"/>
<dbReference type="GO" id="GO:0016539">
    <property type="term" value="P:intein-mediated protein splicing"/>
    <property type="evidence" value="ECO:0007669"/>
    <property type="project" value="InterPro"/>
</dbReference>
<reference evidence="2" key="1">
    <citation type="journal article" date="2014" name="Front. Microbiol.">
        <title>High frequency of phylogenetically diverse reductive dehalogenase-homologous genes in deep subseafloor sedimentary metagenomes.</title>
        <authorList>
            <person name="Kawai M."/>
            <person name="Futagami T."/>
            <person name="Toyoda A."/>
            <person name="Takaki Y."/>
            <person name="Nishi S."/>
            <person name="Hori S."/>
            <person name="Arai W."/>
            <person name="Tsubouchi T."/>
            <person name="Morono Y."/>
            <person name="Uchiyama I."/>
            <person name="Ito T."/>
            <person name="Fujiyama A."/>
            <person name="Inagaki F."/>
            <person name="Takami H."/>
        </authorList>
    </citation>
    <scope>NUCLEOTIDE SEQUENCE</scope>
    <source>
        <strain evidence="2">Expedition CK06-06</strain>
    </source>
</reference>
<dbReference type="SMART" id="SM00306">
    <property type="entry name" value="HintN"/>
    <property type="match status" value="1"/>
</dbReference>
<feature type="domain" description="Hint" evidence="1">
    <location>
        <begin position="80"/>
        <end position="184"/>
    </location>
</feature>
<dbReference type="InterPro" id="IPR006141">
    <property type="entry name" value="Intein_N"/>
</dbReference>
<dbReference type="InterPro" id="IPR003587">
    <property type="entry name" value="Hint_dom_N"/>
</dbReference>
<dbReference type="EMBL" id="BARW01007551">
    <property type="protein sequence ID" value="GAI87922.1"/>
    <property type="molecule type" value="Genomic_DNA"/>
</dbReference>
<dbReference type="NCBIfam" id="TIGR01445">
    <property type="entry name" value="intein_Nterm"/>
    <property type="match status" value="1"/>
</dbReference>
<name>X1S4F8_9ZZZZ</name>
<evidence type="ECO:0000313" key="2">
    <source>
        <dbReference type="EMBL" id="GAI87922.1"/>
    </source>
</evidence>
<dbReference type="Gene3D" id="2.170.16.10">
    <property type="entry name" value="Hedgehog/Intein (Hint) domain"/>
    <property type="match status" value="1"/>
</dbReference>